<evidence type="ECO:0000256" key="2">
    <source>
        <dbReference type="ARBA" id="ARBA00006275"/>
    </source>
</evidence>
<keyword evidence="5" id="KW-0998">Cell outer membrane</keyword>
<keyword evidence="4" id="KW-0472">Membrane</keyword>
<dbReference type="Pfam" id="PF07980">
    <property type="entry name" value="SusD_RagB"/>
    <property type="match status" value="1"/>
</dbReference>
<comment type="similarity">
    <text evidence="2">Belongs to the SusD family.</text>
</comment>
<keyword evidence="3" id="KW-0732">Signal</keyword>
<evidence type="ECO:0000313" key="8">
    <source>
        <dbReference type="EMBL" id="MDN5202451.1"/>
    </source>
</evidence>
<dbReference type="RefSeq" id="WP_346752475.1">
    <property type="nucleotide sequence ID" value="NZ_JAUJEA010000004.1"/>
</dbReference>
<dbReference type="InterPro" id="IPR033985">
    <property type="entry name" value="SusD-like_N"/>
</dbReference>
<gene>
    <name evidence="8" type="ORF">QQ008_13775</name>
</gene>
<comment type="subcellular location">
    <subcellularLocation>
        <location evidence="1">Cell outer membrane</location>
    </subcellularLocation>
</comment>
<accession>A0ABT8KP21</accession>
<dbReference type="SUPFAM" id="SSF48452">
    <property type="entry name" value="TPR-like"/>
    <property type="match status" value="1"/>
</dbReference>
<reference evidence="8" key="1">
    <citation type="submission" date="2023-06" db="EMBL/GenBank/DDBJ databases">
        <title>Genomic of Parafulvivirga corallium.</title>
        <authorList>
            <person name="Wang G."/>
        </authorList>
    </citation>
    <scope>NUCLEOTIDE SEQUENCE</scope>
    <source>
        <strain evidence="8">BMA10</strain>
    </source>
</reference>
<dbReference type="InterPro" id="IPR011990">
    <property type="entry name" value="TPR-like_helical_dom_sf"/>
</dbReference>
<dbReference type="EMBL" id="JAUJEA010000004">
    <property type="protein sequence ID" value="MDN5202451.1"/>
    <property type="molecule type" value="Genomic_DNA"/>
</dbReference>
<sequence length="519" mass="57658">MKKHIFILLFGFLVITSCSDEFLDLAPENSITSGNFYKTQKDFEQALIATYERLRGGFNATHSWVYGEQRSDNCHLTFNSVNRPAFIVDIELADQFLDLPTFGNVGAKWFSLYSAISSANFILSRIDAAEIDESARNSIVGQAKFIRALCYFDLVRYYGGVPLHIVAVENPDDAFLPRASVQEVYDLILSDATEAVDLLDPPSFPQDGFATKSSARMLLGTVYLTLKQYNDALPVFEAITSAGHDLLPTPSEVYELGNKNSVESIFELQYLSTPGLGQANTIPWAFLPMTNDLSLIVGFTPSSSALNAGWCVPTDEMVASYEPGDLRLDATIGVAEGTGTAPVDFVIESIHSPVGYTTPVDKTSYRYVKKFLQPHTVANQQDDNFPIFRYAETLLSLAETLNELNRPGDALPYLNRVRSRAGLPDVTETGQAALRDIIAQERRIELAFENKRYLDLVRYGNAMEVLNNYGTQIRAQFGNIGNYILSDGYNFTPDKILLPIPERAIRIGDLEQNPGYPSF</sequence>
<dbReference type="Pfam" id="PF14322">
    <property type="entry name" value="SusD-like_3"/>
    <property type="match status" value="1"/>
</dbReference>
<proteinExistence type="inferred from homology"/>
<organism evidence="8 9">
    <name type="scientific">Splendidivirga corallicola</name>
    <dbReference type="NCBI Taxonomy" id="3051826"/>
    <lineage>
        <taxon>Bacteria</taxon>
        <taxon>Pseudomonadati</taxon>
        <taxon>Bacteroidota</taxon>
        <taxon>Cytophagia</taxon>
        <taxon>Cytophagales</taxon>
        <taxon>Splendidivirgaceae</taxon>
        <taxon>Splendidivirga</taxon>
    </lineage>
</organism>
<dbReference type="InterPro" id="IPR012944">
    <property type="entry name" value="SusD_RagB_dom"/>
</dbReference>
<evidence type="ECO:0000259" key="7">
    <source>
        <dbReference type="Pfam" id="PF14322"/>
    </source>
</evidence>
<dbReference type="PROSITE" id="PS51257">
    <property type="entry name" value="PROKAR_LIPOPROTEIN"/>
    <property type="match status" value="1"/>
</dbReference>
<dbReference type="CDD" id="cd08977">
    <property type="entry name" value="SusD"/>
    <property type="match status" value="1"/>
</dbReference>
<protein>
    <submittedName>
        <fullName evidence="8">RagB/SusD family nutrient uptake outer membrane protein</fullName>
    </submittedName>
</protein>
<dbReference type="Proteomes" id="UP001172082">
    <property type="component" value="Unassembled WGS sequence"/>
</dbReference>
<dbReference type="Gene3D" id="1.25.40.390">
    <property type="match status" value="1"/>
</dbReference>
<evidence type="ECO:0000313" key="9">
    <source>
        <dbReference type="Proteomes" id="UP001172082"/>
    </source>
</evidence>
<evidence type="ECO:0000256" key="5">
    <source>
        <dbReference type="ARBA" id="ARBA00023237"/>
    </source>
</evidence>
<keyword evidence="9" id="KW-1185">Reference proteome</keyword>
<evidence type="ECO:0000256" key="1">
    <source>
        <dbReference type="ARBA" id="ARBA00004442"/>
    </source>
</evidence>
<evidence type="ECO:0000259" key="6">
    <source>
        <dbReference type="Pfam" id="PF07980"/>
    </source>
</evidence>
<feature type="domain" description="SusD-like N-terminal" evidence="7">
    <location>
        <begin position="22"/>
        <end position="224"/>
    </location>
</feature>
<comment type="caution">
    <text evidence="8">The sequence shown here is derived from an EMBL/GenBank/DDBJ whole genome shotgun (WGS) entry which is preliminary data.</text>
</comment>
<evidence type="ECO:0000256" key="3">
    <source>
        <dbReference type="ARBA" id="ARBA00022729"/>
    </source>
</evidence>
<feature type="domain" description="RagB/SusD" evidence="6">
    <location>
        <begin position="316"/>
        <end position="516"/>
    </location>
</feature>
<name>A0ABT8KP21_9BACT</name>
<evidence type="ECO:0000256" key="4">
    <source>
        <dbReference type="ARBA" id="ARBA00023136"/>
    </source>
</evidence>